<dbReference type="PROSITE" id="PS50850">
    <property type="entry name" value="MFS"/>
    <property type="match status" value="1"/>
</dbReference>
<feature type="transmembrane region" description="Helical" evidence="5">
    <location>
        <begin position="163"/>
        <end position="183"/>
    </location>
</feature>
<keyword evidence="2 5" id="KW-0812">Transmembrane</keyword>
<dbReference type="Pfam" id="PF07690">
    <property type="entry name" value="MFS_1"/>
    <property type="match status" value="1"/>
</dbReference>
<comment type="caution">
    <text evidence="7">The sequence shown here is derived from an EMBL/GenBank/DDBJ whole genome shotgun (WGS) entry which is preliminary data.</text>
</comment>
<evidence type="ECO:0000313" key="8">
    <source>
        <dbReference type="Proteomes" id="UP000231070"/>
    </source>
</evidence>
<gene>
    <name evidence="7" type="ORF">CJ014_22670</name>
</gene>
<dbReference type="PANTHER" id="PTHR23514:SF13">
    <property type="entry name" value="INNER MEMBRANE PROTEIN YBJJ"/>
    <property type="match status" value="1"/>
</dbReference>
<dbReference type="AlphaFoldDB" id="A0A2G9WQF9"/>
<evidence type="ECO:0000256" key="2">
    <source>
        <dbReference type="ARBA" id="ARBA00022692"/>
    </source>
</evidence>
<feature type="transmembrane region" description="Helical" evidence="5">
    <location>
        <begin position="362"/>
        <end position="383"/>
    </location>
</feature>
<dbReference type="SUPFAM" id="SSF103473">
    <property type="entry name" value="MFS general substrate transporter"/>
    <property type="match status" value="1"/>
</dbReference>
<accession>A0A2G9WQF9</accession>
<feature type="transmembrane region" description="Helical" evidence="5">
    <location>
        <begin position="249"/>
        <end position="270"/>
    </location>
</feature>
<dbReference type="OrthoDB" id="9810941at2"/>
<evidence type="ECO:0000256" key="5">
    <source>
        <dbReference type="SAM" id="Phobius"/>
    </source>
</evidence>
<feature type="transmembrane region" description="Helical" evidence="5">
    <location>
        <begin position="133"/>
        <end position="157"/>
    </location>
</feature>
<feature type="transmembrane region" description="Helical" evidence="5">
    <location>
        <begin position="277"/>
        <end position="296"/>
    </location>
</feature>
<protein>
    <submittedName>
        <fullName evidence="7">MFS transporter</fullName>
    </submittedName>
</protein>
<feature type="transmembrane region" description="Helical" evidence="5">
    <location>
        <begin position="302"/>
        <end position="325"/>
    </location>
</feature>
<keyword evidence="8" id="KW-1185">Reference proteome</keyword>
<evidence type="ECO:0000313" key="7">
    <source>
        <dbReference type="EMBL" id="PIO96947.1"/>
    </source>
</evidence>
<comment type="subcellular location">
    <subcellularLocation>
        <location evidence="1">Membrane</location>
        <topology evidence="1">Multi-pass membrane protein</topology>
    </subcellularLocation>
</comment>
<evidence type="ECO:0000256" key="4">
    <source>
        <dbReference type="ARBA" id="ARBA00023136"/>
    </source>
</evidence>
<dbReference type="Proteomes" id="UP000231070">
    <property type="component" value="Unassembled WGS sequence"/>
</dbReference>
<feature type="domain" description="Major facilitator superfamily (MFS) profile" evidence="6">
    <location>
        <begin position="8"/>
        <end position="388"/>
    </location>
</feature>
<dbReference type="GO" id="GO:0022857">
    <property type="term" value="F:transmembrane transporter activity"/>
    <property type="evidence" value="ECO:0007669"/>
    <property type="project" value="InterPro"/>
</dbReference>
<dbReference type="InterPro" id="IPR011701">
    <property type="entry name" value="MFS"/>
</dbReference>
<evidence type="ECO:0000256" key="3">
    <source>
        <dbReference type="ARBA" id="ARBA00022989"/>
    </source>
</evidence>
<sequence length="395" mass="40687">MASRVGQRRLALYVFFFLTGLAMASWVTRTPAIRDGLGASIAEMGMIIFGLSLGSMVGILLAGGAVSRFGTRTMALVGMLLISSALLFVSIGFVVSVAVVVSFGLFLFGVGAGLSEIAINIEGADVEAVIRQPVLHALHGCFSLGTVVGASIGIGLTAIEFPVAWHMALVSVICFPLVFFFIARLSPDLGRHAPAGAEGPKGTTGLYRDRTVLFIGLIVLGMAFAEGAANDWLPLLMVDEHGLDPTQGTLVYLGFALAMTVGRFGGGIPLRKWGRKAVMRGSAIAGAIGLGLVIFVDNSWVAGLAVVLWGIGASLGFPVALSAAGDSGENSDARVKIVAIVGYVAFLVGPPMLGFLGDTLGLRSAMLVVLGFVLLAAVLSSALDGQKRPAVAATP</sequence>
<dbReference type="CDD" id="cd17393">
    <property type="entry name" value="MFS_MosC_like"/>
    <property type="match status" value="1"/>
</dbReference>
<feature type="transmembrane region" description="Helical" evidence="5">
    <location>
        <begin position="211"/>
        <end position="229"/>
    </location>
</feature>
<dbReference type="InterPro" id="IPR051788">
    <property type="entry name" value="MFS_Transporter"/>
</dbReference>
<dbReference type="GO" id="GO:0016020">
    <property type="term" value="C:membrane"/>
    <property type="evidence" value="ECO:0007669"/>
    <property type="project" value="UniProtKB-SubCell"/>
</dbReference>
<reference evidence="7 8" key="1">
    <citation type="submission" date="2017-08" db="EMBL/GenBank/DDBJ databases">
        <title>Pleomorphomonas carboxidotrophicus sp. nov., a new mesophilic hydrogenogenic carboxidotroph.</title>
        <authorList>
            <person name="Esquivel-Elizondo S."/>
            <person name="Krajmalnik-Brown R."/>
            <person name="Maldonado J."/>
        </authorList>
    </citation>
    <scope>NUCLEOTIDE SEQUENCE [LARGE SCALE GENOMIC DNA]</scope>
    <source>
        <strain evidence="7 8">SVCO-16</strain>
    </source>
</reference>
<keyword evidence="3 5" id="KW-1133">Transmembrane helix</keyword>
<dbReference type="PANTHER" id="PTHR23514">
    <property type="entry name" value="BYPASS OF STOP CODON PROTEIN 6"/>
    <property type="match status" value="1"/>
</dbReference>
<dbReference type="EMBL" id="NQVN01000023">
    <property type="protein sequence ID" value="PIO96947.1"/>
    <property type="molecule type" value="Genomic_DNA"/>
</dbReference>
<feature type="transmembrane region" description="Helical" evidence="5">
    <location>
        <begin position="39"/>
        <end position="62"/>
    </location>
</feature>
<feature type="transmembrane region" description="Helical" evidence="5">
    <location>
        <begin position="101"/>
        <end position="121"/>
    </location>
</feature>
<dbReference type="InterPro" id="IPR036259">
    <property type="entry name" value="MFS_trans_sf"/>
</dbReference>
<organism evidence="7 8">
    <name type="scientific">Pleomorphomonas carboxyditropha</name>
    <dbReference type="NCBI Taxonomy" id="2023338"/>
    <lineage>
        <taxon>Bacteria</taxon>
        <taxon>Pseudomonadati</taxon>
        <taxon>Pseudomonadota</taxon>
        <taxon>Alphaproteobacteria</taxon>
        <taxon>Hyphomicrobiales</taxon>
        <taxon>Pleomorphomonadaceae</taxon>
        <taxon>Pleomorphomonas</taxon>
    </lineage>
</organism>
<evidence type="ECO:0000259" key="6">
    <source>
        <dbReference type="PROSITE" id="PS50850"/>
    </source>
</evidence>
<dbReference type="RefSeq" id="WP_100082792.1">
    <property type="nucleotide sequence ID" value="NZ_NQVN01000023.1"/>
</dbReference>
<dbReference type="Gene3D" id="1.20.1250.20">
    <property type="entry name" value="MFS general substrate transporter like domains"/>
    <property type="match status" value="2"/>
</dbReference>
<evidence type="ECO:0000256" key="1">
    <source>
        <dbReference type="ARBA" id="ARBA00004141"/>
    </source>
</evidence>
<dbReference type="InterPro" id="IPR020846">
    <property type="entry name" value="MFS_dom"/>
</dbReference>
<feature type="transmembrane region" description="Helical" evidence="5">
    <location>
        <begin position="74"/>
        <end position="95"/>
    </location>
</feature>
<proteinExistence type="predicted"/>
<keyword evidence="4 5" id="KW-0472">Membrane</keyword>
<name>A0A2G9WQF9_9HYPH</name>
<feature type="transmembrane region" description="Helical" evidence="5">
    <location>
        <begin position="337"/>
        <end position="356"/>
    </location>
</feature>